<dbReference type="Pfam" id="PF20151">
    <property type="entry name" value="DUF6533"/>
    <property type="match status" value="1"/>
</dbReference>
<comment type="caution">
    <text evidence="3">The sequence shown here is derived from an EMBL/GenBank/DDBJ whole genome shotgun (WGS) entry which is preliminary data.</text>
</comment>
<accession>A0A8H7D5T4</accession>
<reference evidence="3" key="1">
    <citation type="submission" date="2020-05" db="EMBL/GenBank/DDBJ databases">
        <title>Mycena genomes resolve the evolution of fungal bioluminescence.</title>
        <authorList>
            <person name="Tsai I.J."/>
        </authorList>
    </citation>
    <scope>NUCLEOTIDE SEQUENCE</scope>
    <source>
        <strain evidence="3">CCC161011</strain>
    </source>
</reference>
<evidence type="ECO:0000256" key="1">
    <source>
        <dbReference type="SAM" id="Phobius"/>
    </source>
</evidence>
<organism evidence="3 4">
    <name type="scientific">Mycena venus</name>
    <dbReference type="NCBI Taxonomy" id="2733690"/>
    <lineage>
        <taxon>Eukaryota</taxon>
        <taxon>Fungi</taxon>
        <taxon>Dikarya</taxon>
        <taxon>Basidiomycota</taxon>
        <taxon>Agaricomycotina</taxon>
        <taxon>Agaricomycetes</taxon>
        <taxon>Agaricomycetidae</taxon>
        <taxon>Agaricales</taxon>
        <taxon>Marasmiineae</taxon>
        <taxon>Mycenaceae</taxon>
        <taxon>Mycena</taxon>
    </lineage>
</organism>
<proteinExistence type="predicted"/>
<dbReference type="InterPro" id="IPR045340">
    <property type="entry name" value="DUF6533"/>
</dbReference>
<dbReference type="AlphaFoldDB" id="A0A8H7D5T4"/>
<feature type="transmembrane region" description="Helical" evidence="1">
    <location>
        <begin position="147"/>
        <end position="174"/>
    </location>
</feature>
<gene>
    <name evidence="3" type="ORF">MVEN_00715000</name>
</gene>
<keyword evidence="4" id="KW-1185">Reference proteome</keyword>
<name>A0A8H7D5T4_9AGAR</name>
<keyword evidence="1" id="KW-1133">Transmembrane helix</keyword>
<dbReference type="EMBL" id="JACAZI010000005">
    <property type="protein sequence ID" value="KAF7359893.1"/>
    <property type="molecule type" value="Genomic_DNA"/>
</dbReference>
<evidence type="ECO:0000313" key="4">
    <source>
        <dbReference type="Proteomes" id="UP000620124"/>
    </source>
</evidence>
<dbReference type="OrthoDB" id="3242409at2759"/>
<feature type="domain" description="DUF6533" evidence="2">
    <location>
        <begin position="42"/>
        <end position="76"/>
    </location>
</feature>
<keyword evidence="1" id="KW-0812">Transmembrane</keyword>
<evidence type="ECO:0000313" key="3">
    <source>
        <dbReference type="EMBL" id="KAF7359893.1"/>
    </source>
</evidence>
<evidence type="ECO:0000259" key="2">
    <source>
        <dbReference type="Pfam" id="PF20151"/>
    </source>
</evidence>
<dbReference type="Proteomes" id="UP000620124">
    <property type="component" value="Unassembled WGS sequence"/>
</dbReference>
<sequence>MSSQAIDTATTHFLRFRLQYSSLGRHNERAFHTMMIFWPSLSALLYYDYALTFPREVQYIWKQKFRLSTALYIGCRPMYQDSVVRGLPIFPSVSFEALTHLQCIELVSAPEMLSITTIIFETSSTFFTVIRCIQALRAMKKVERKRYSVVSILLEQGVLFFCSISIFTVTGVILQYRAPPGFFQRLPNAFTLPLSCTLTARFILHLRQWYATHLNDSKDGVKSGSLVFQAQSSVHSETTLTGMVAMEDFGPDPVFLAAANGTNRMELQLTQRENEVDGHCAAGQPCLAKRENEIV</sequence>
<keyword evidence="1" id="KW-0472">Membrane</keyword>
<protein>
    <recommendedName>
        <fullName evidence="2">DUF6533 domain-containing protein</fullName>
    </recommendedName>
</protein>